<dbReference type="UniPathway" id="UPA00028">
    <property type="reaction ID" value="UER00003"/>
</dbReference>
<name>A0A370DE43_9GAMM</name>
<evidence type="ECO:0000256" key="9">
    <source>
        <dbReference type="PIRSR" id="PIRSR000388-1"/>
    </source>
</evidence>
<dbReference type="GO" id="GO:0003864">
    <property type="term" value="F:3-methyl-2-oxobutanoate hydroxymethyltransferase activity"/>
    <property type="evidence" value="ECO:0007669"/>
    <property type="project" value="UniProtKB-UniRule"/>
</dbReference>
<dbReference type="EC" id="2.1.2.11" evidence="8"/>
<dbReference type="FunFam" id="3.20.20.60:FF:000003">
    <property type="entry name" value="3-methyl-2-oxobutanoate hydroxymethyltransferase"/>
    <property type="match status" value="1"/>
</dbReference>
<dbReference type="Pfam" id="PF02548">
    <property type="entry name" value="Pantoate_transf"/>
    <property type="match status" value="1"/>
</dbReference>
<dbReference type="CDD" id="cd06557">
    <property type="entry name" value="KPHMT-like"/>
    <property type="match status" value="1"/>
</dbReference>
<evidence type="ECO:0000313" key="13">
    <source>
        <dbReference type="Proteomes" id="UP000255508"/>
    </source>
</evidence>
<dbReference type="GO" id="GO:0015940">
    <property type="term" value="P:pantothenate biosynthetic process"/>
    <property type="evidence" value="ECO:0007669"/>
    <property type="project" value="UniProtKB-UniRule"/>
</dbReference>
<evidence type="ECO:0000256" key="5">
    <source>
        <dbReference type="ARBA" id="ARBA00022679"/>
    </source>
</evidence>
<comment type="caution">
    <text evidence="12">The sequence shown here is derived from an EMBL/GenBank/DDBJ whole genome shotgun (WGS) entry which is preliminary data.</text>
</comment>
<keyword evidence="8 11" id="KW-0460">Magnesium</keyword>
<dbReference type="NCBIfam" id="NF001452">
    <property type="entry name" value="PRK00311.1"/>
    <property type="match status" value="1"/>
</dbReference>
<evidence type="ECO:0000256" key="1">
    <source>
        <dbReference type="ARBA" id="ARBA00005033"/>
    </source>
</evidence>
<dbReference type="AlphaFoldDB" id="A0A370DE43"/>
<dbReference type="InterPro" id="IPR003700">
    <property type="entry name" value="Pantoate_hydroxy_MeTrfase"/>
</dbReference>
<feature type="binding site" evidence="8 11">
    <location>
        <position position="117"/>
    </location>
    <ligand>
        <name>Mg(2+)</name>
        <dbReference type="ChEBI" id="CHEBI:18420"/>
    </ligand>
</feature>
<keyword evidence="6 8" id="KW-0479">Metal-binding</keyword>
<dbReference type="GO" id="GO:0032259">
    <property type="term" value="P:methylation"/>
    <property type="evidence" value="ECO:0007669"/>
    <property type="project" value="UniProtKB-KW"/>
</dbReference>
<organism evidence="12 13">
    <name type="scientific">endosymbiont of Lamellibrachia luymesi</name>
    <dbReference type="NCBI Taxonomy" id="2200907"/>
    <lineage>
        <taxon>Bacteria</taxon>
        <taxon>Pseudomonadati</taxon>
        <taxon>Pseudomonadota</taxon>
        <taxon>Gammaproteobacteria</taxon>
        <taxon>sulfur-oxidizing symbionts</taxon>
    </lineage>
</organism>
<dbReference type="Gene3D" id="3.20.20.60">
    <property type="entry name" value="Phosphoenolpyruvate-binding domains"/>
    <property type="match status" value="1"/>
</dbReference>
<feature type="active site" description="Proton acceptor" evidence="8 9">
    <location>
        <position position="184"/>
    </location>
</feature>
<feature type="binding site" evidence="8 11">
    <location>
        <position position="86"/>
    </location>
    <ligand>
        <name>Mg(2+)</name>
        <dbReference type="ChEBI" id="CHEBI:18420"/>
    </ligand>
</feature>
<comment type="pathway">
    <text evidence="1 8">Cofactor biosynthesis; (R)-pantothenate biosynthesis; (R)-pantoate from 3-methyl-2-oxobutanoate: step 1/2.</text>
</comment>
<evidence type="ECO:0000256" key="2">
    <source>
        <dbReference type="ARBA" id="ARBA00008676"/>
    </source>
</evidence>
<dbReference type="EMBL" id="QFXD01000321">
    <property type="protein sequence ID" value="RDH83185.1"/>
    <property type="molecule type" value="Genomic_DNA"/>
</dbReference>
<comment type="similarity">
    <text evidence="2 8">Belongs to the PanB family.</text>
</comment>
<dbReference type="HAMAP" id="MF_00156">
    <property type="entry name" value="PanB"/>
    <property type="match status" value="1"/>
</dbReference>
<evidence type="ECO:0000256" key="11">
    <source>
        <dbReference type="PIRSR" id="PIRSR000388-3"/>
    </source>
</evidence>
<evidence type="ECO:0000256" key="4">
    <source>
        <dbReference type="ARBA" id="ARBA00022655"/>
    </source>
</evidence>
<dbReference type="PANTHER" id="PTHR20881:SF0">
    <property type="entry name" value="3-METHYL-2-OXOBUTANOATE HYDROXYMETHYLTRANSFERASE"/>
    <property type="match status" value="1"/>
</dbReference>
<evidence type="ECO:0000256" key="10">
    <source>
        <dbReference type="PIRSR" id="PIRSR000388-2"/>
    </source>
</evidence>
<dbReference type="Proteomes" id="UP000255508">
    <property type="component" value="Unassembled WGS sequence"/>
</dbReference>
<comment type="subunit">
    <text evidence="3 8">Homodecamer; pentamer of dimers.</text>
</comment>
<dbReference type="GO" id="GO:0000287">
    <property type="term" value="F:magnesium ion binding"/>
    <property type="evidence" value="ECO:0007669"/>
    <property type="project" value="TreeGrafter"/>
</dbReference>
<comment type="cofactor">
    <cofactor evidence="8 11">
        <name>Mg(2+)</name>
        <dbReference type="ChEBI" id="CHEBI:18420"/>
    </cofactor>
    <text evidence="8 11">Binds 1 Mg(2+) ion per subunit.</text>
</comment>
<dbReference type="SUPFAM" id="SSF51621">
    <property type="entry name" value="Phosphoenolpyruvate/pyruvate domain"/>
    <property type="match status" value="1"/>
</dbReference>
<comment type="function">
    <text evidence="7 8">Catalyzes the reversible reaction in which hydroxymethyl group from 5,10-methylenetetrahydrofolate is transferred onto alpha-ketoisovalerate to form ketopantoate.</text>
</comment>
<keyword evidence="8" id="KW-0963">Cytoplasm</keyword>
<dbReference type="NCBIfam" id="TIGR00222">
    <property type="entry name" value="panB"/>
    <property type="match status" value="1"/>
</dbReference>
<feature type="binding site" evidence="8 11">
    <location>
        <position position="47"/>
    </location>
    <ligand>
        <name>Mg(2+)</name>
        <dbReference type="ChEBI" id="CHEBI:18420"/>
    </ligand>
</feature>
<sequence length="266" mass="28507">MSAANITVNYLLEMKQAGRKICCITSYDASFTRLIENAGAEVLLVGDSLGMVVQGQESTLPVTVDEMVYHTQNVARVRQSALLVADMPFMSYRTPDQAMETAGRLMKEGGAQMVKLEGGGAQLEAVRQMTSHGVPVCGHLGLLPQSVFKIGGYRVQGREKEGAERIMQDAFALQDAGVQMLVLECIPSVLATEIAKAVVMPVIGIGAGAGCDGQVLVIYDMLGMNPNPPRFVKDFLLGRESIQAALSAFVESVRQGEFPGSEESFS</sequence>
<gene>
    <name evidence="8 12" type="primary">panB</name>
    <name evidence="12" type="ORF">DIZ79_17880</name>
</gene>
<evidence type="ECO:0000256" key="3">
    <source>
        <dbReference type="ARBA" id="ARBA00011424"/>
    </source>
</evidence>
<accession>A0A370DE43</accession>
<evidence type="ECO:0000256" key="6">
    <source>
        <dbReference type="ARBA" id="ARBA00022723"/>
    </source>
</evidence>
<keyword evidence="5 8" id="KW-0808">Transferase</keyword>
<protein>
    <recommendedName>
        <fullName evidence="8">3-methyl-2-oxobutanoate hydroxymethyltransferase</fullName>
        <ecNumber evidence="8">2.1.2.11</ecNumber>
    </recommendedName>
    <alternativeName>
        <fullName evidence="8">Ketopantoate hydroxymethyltransferase</fullName>
        <shortName evidence="8">KPHMT</shortName>
    </alternativeName>
</protein>
<dbReference type="GO" id="GO:0008168">
    <property type="term" value="F:methyltransferase activity"/>
    <property type="evidence" value="ECO:0007669"/>
    <property type="project" value="UniProtKB-KW"/>
</dbReference>
<dbReference type="PIRSF" id="PIRSF000388">
    <property type="entry name" value="Pantoate_hydroxy_MeTrfase"/>
    <property type="match status" value="1"/>
</dbReference>
<proteinExistence type="inferred from homology"/>
<comment type="subcellular location">
    <subcellularLocation>
        <location evidence="8">Cytoplasm</location>
    </subcellularLocation>
</comment>
<feature type="binding site" evidence="8 10">
    <location>
        <position position="86"/>
    </location>
    <ligand>
        <name>3-methyl-2-oxobutanoate</name>
        <dbReference type="ChEBI" id="CHEBI:11851"/>
    </ligand>
</feature>
<comment type="catalytic activity">
    <reaction evidence="8">
        <text>(6R)-5,10-methylene-5,6,7,8-tetrahydrofolate + 3-methyl-2-oxobutanoate + H2O = 2-dehydropantoate + (6S)-5,6,7,8-tetrahydrofolate</text>
        <dbReference type="Rhea" id="RHEA:11824"/>
        <dbReference type="ChEBI" id="CHEBI:11561"/>
        <dbReference type="ChEBI" id="CHEBI:11851"/>
        <dbReference type="ChEBI" id="CHEBI:15377"/>
        <dbReference type="ChEBI" id="CHEBI:15636"/>
        <dbReference type="ChEBI" id="CHEBI:57453"/>
        <dbReference type="EC" id="2.1.2.11"/>
    </reaction>
</comment>
<evidence type="ECO:0000313" key="12">
    <source>
        <dbReference type="EMBL" id="RDH83185.1"/>
    </source>
</evidence>
<feature type="binding site" evidence="8 10">
    <location>
        <position position="115"/>
    </location>
    <ligand>
        <name>3-methyl-2-oxobutanoate</name>
        <dbReference type="ChEBI" id="CHEBI:11851"/>
    </ligand>
</feature>
<keyword evidence="12" id="KW-0489">Methyltransferase</keyword>
<evidence type="ECO:0000256" key="7">
    <source>
        <dbReference type="ARBA" id="ARBA00056497"/>
    </source>
</evidence>
<keyword evidence="4 8" id="KW-0566">Pantothenate biosynthesis</keyword>
<dbReference type="InterPro" id="IPR040442">
    <property type="entry name" value="Pyrv_kinase-like_dom_sf"/>
</dbReference>
<feature type="binding site" evidence="8 10">
    <location>
        <begin position="47"/>
        <end position="48"/>
    </location>
    <ligand>
        <name>3-methyl-2-oxobutanoate</name>
        <dbReference type="ChEBI" id="CHEBI:11851"/>
    </ligand>
</feature>
<dbReference type="GO" id="GO:0005737">
    <property type="term" value="C:cytoplasm"/>
    <property type="evidence" value="ECO:0007669"/>
    <property type="project" value="UniProtKB-SubCell"/>
</dbReference>
<dbReference type="InterPro" id="IPR015813">
    <property type="entry name" value="Pyrv/PenolPyrv_kinase-like_dom"/>
</dbReference>
<dbReference type="PANTHER" id="PTHR20881">
    <property type="entry name" value="3-METHYL-2-OXOBUTANOATE HYDROXYMETHYLTRANSFERASE"/>
    <property type="match status" value="1"/>
</dbReference>
<evidence type="ECO:0000256" key="8">
    <source>
        <dbReference type="HAMAP-Rule" id="MF_00156"/>
    </source>
</evidence>
<reference evidence="12 13" key="1">
    <citation type="journal article" date="2018" name="ISME J.">
        <title>Endosymbiont genomes yield clues of tubeworm success.</title>
        <authorList>
            <person name="Li Y."/>
            <person name="Liles M.R."/>
            <person name="Halanych K.M."/>
        </authorList>
    </citation>
    <scope>NUCLEOTIDE SEQUENCE [LARGE SCALE GENOMIC DNA]</scope>
    <source>
        <strain evidence="12">A1422</strain>
    </source>
</reference>